<dbReference type="CDD" id="cd17470">
    <property type="entry name" value="T3SS_Flik_C"/>
    <property type="match status" value="1"/>
</dbReference>
<accession>A0A0D0PIB4</accession>
<keyword evidence="3" id="KW-0966">Cell projection</keyword>
<keyword evidence="4" id="KW-1185">Reference proteome</keyword>
<protein>
    <submittedName>
        <fullName evidence="3">Flagellar hook-length control protein FliK</fullName>
    </submittedName>
</protein>
<evidence type="ECO:0000313" key="4">
    <source>
        <dbReference type="Proteomes" id="UP000035100"/>
    </source>
</evidence>
<feature type="region of interest" description="Disordered" evidence="1">
    <location>
        <begin position="355"/>
        <end position="561"/>
    </location>
</feature>
<keyword evidence="3" id="KW-0282">Flagellum</keyword>
<feature type="compositionally biased region" description="Polar residues" evidence="1">
    <location>
        <begin position="358"/>
        <end position="368"/>
    </location>
</feature>
<feature type="region of interest" description="Disordered" evidence="1">
    <location>
        <begin position="237"/>
        <end position="320"/>
    </location>
</feature>
<dbReference type="AlphaFoldDB" id="A0A0D0PIB4"/>
<feature type="compositionally biased region" description="Basic and acidic residues" evidence="1">
    <location>
        <begin position="515"/>
        <end position="526"/>
    </location>
</feature>
<dbReference type="STRING" id="1123501.Wenmar_00500"/>
<proteinExistence type="predicted"/>
<evidence type="ECO:0000313" key="3">
    <source>
        <dbReference type="EMBL" id="KIQ71121.1"/>
    </source>
</evidence>
<keyword evidence="3" id="KW-0969">Cilium</keyword>
<dbReference type="InterPro" id="IPR021136">
    <property type="entry name" value="Flagellar_hook_control-like_C"/>
</dbReference>
<feature type="region of interest" description="Disordered" evidence="1">
    <location>
        <begin position="175"/>
        <end position="201"/>
    </location>
</feature>
<dbReference type="Proteomes" id="UP000035100">
    <property type="component" value="Unassembled WGS sequence"/>
</dbReference>
<feature type="domain" description="Flagellar hook-length control protein-like C-terminal" evidence="2">
    <location>
        <begin position="628"/>
        <end position="700"/>
    </location>
</feature>
<dbReference type="EMBL" id="AONG01000003">
    <property type="protein sequence ID" value="KIQ71121.1"/>
    <property type="molecule type" value="Genomic_DNA"/>
</dbReference>
<feature type="region of interest" description="Disordered" evidence="1">
    <location>
        <begin position="574"/>
        <end position="618"/>
    </location>
</feature>
<dbReference type="InterPro" id="IPR038610">
    <property type="entry name" value="FliK-like_C_sf"/>
</dbReference>
<dbReference type="Pfam" id="PF02120">
    <property type="entry name" value="Flg_hook"/>
    <property type="match status" value="1"/>
</dbReference>
<sequence>MILPFPSSADHSGLPPSRPRGETGASRASVEDPSGEGASENFSAWLDDGRRSSGSRPPEEMVGTAPARSATSPGHHGQQVEGVGALEQARDIGHVGRHHPHLDEGKPAPSSDMSEDRPAEVFPTGVEVRTFTGPAIRRLNDDLPIGRSHLDLAGPDEGDGTPLASDADIRVTAPAAADGVTARTDPGSSADWRNGSEGVRTKTSTAAIDFAGPAAQHQRSGQGGIRAGLQTGNVARPRMAEGARGPASPPIAPSRKEDPGMVPTSSSEEADTIPATRNPRPDGSPPTGPASPVHRHRPVHGESQLRDIPSQVGSGPEGVLRKLSDDVTADLRTGVAAKAVGAELGQDTVLFNLGASRPISSPPSQLQGALTARTAAPATSGEATWRRVARPPNAALQDWGEGRPARQRDDAIGGGAGQPDPRRKGAKDRGVLPVTPTASSTLRPPGSARSAASFAMPEETQDIGVETTRPGSPAPHAERRDPAAPLKPDPSPPYLPGRARGFLTSPTVMPLSETTQDRDESRETRDTPSQYGASASIVERRDPTAPLRPDLTATFPPGRGEGIFALTVDLPLSGARQDRGGAEDGGAGPLQSGTATPHAERRDSAAALKPDLPPPPARQIALTVADLREGQTEIRLSPEELGRVRLTVASAEGAVSIQIVADRPETAEQLRRSADQLARDLSDLGYRSVDVEVRGDGDNGSDGRGRDGARPAQGDPAGAIRDKAIDSLPAPAATGRSSAGSAHLDLRL</sequence>
<feature type="region of interest" description="Disordered" evidence="1">
    <location>
        <begin position="689"/>
        <end position="748"/>
    </location>
</feature>
<organism evidence="3 4">
    <name type="scientific">Wenxinia marina DSM 24838</name>
    <dbReference type="NCBI Taxonomy" id="1123501"/>
    <lineage>
        <taxon>Bacteria</taxon>
        <taxon>Pseudomonadati</taxon>
        <taxon>Pseudomonadota</taxon>
        <taxon>Alphaproteobacteria</taxon>
        <taxon>Rhodobacterales</taxon>
        <taxon>Roseobacteraceae</taxon>
        <taxon>Wenxinia</taxon>
    </lineage>
</organism>
<name>A0A0D0PIB4_9RHOB</name>
<reference evidence="3 4" key="1">
    <citation type="submission" date="2013-01" db="EMBL/GenBank/DDBJ databases">
        <authorList>
            <person name="Fiebig A."/>
            <person name="Goeker M."/>
            <person name="Klenk H.-P.P."/>
        </authorList>
    </citation>
    <scope>NUCLEOTIDE SEQUENCE [LARGE SCALE GENOMIC DNA]</scope>
    <source>
        <strain evidence="3 4">DSM 24838</strain>
    </source>
</reference>
<gene>
    <name evidence="3" type="ORF">Wenmar_00500</name>
</gene>
<evidence type="ECO:0000259" key="2">
    <source>
        <dbReference type="Pfam" id="PF02120"/>
    </source>
</evidence>
<feature type="compositionally biased region" description="Pro residues" evidence="1">
    <location>
        <begin position="485"/>
        <end position="495"/>
    </location>
</feature>
<feature type="compositionally biased region" description="Basic and acidic residues" evidence="1">
    <location>
        <begin position="689"/>
        <end position="709"/>
    </location>
</feature>
<feature type="compositionally biased region" description="Basic and acidic residues" evidence="1">
    <location>
        <begin position="420"/>
        <end position="430"/>
    </location>
</feature>
<dbReference type="Gene3D" id="3.30.750.140">
    <property type="match status" value="1"/>
</dbReference>
<feature type="compositionally biased region" description="Basic and acidic residues" evidence="1">
    <location>
        <begin position="400"/>
        <end position="411"/>
    </location>
</feature>
<evidence type="ECO:0000256" key="1">
    <source>
        <dbReference type="SAM" id="MobiDB-lite"/>
    </source>
</evidence>
<comment type="caution">
    <text evidence="3">The sequence shown here is derived from an EMBL/GenBank/DDBJ whole genome shotgun (WGS) entry which is preliminary data.</text>
</comment>
<feature type="region of interest" description="Disordered" evidence="1">
    <location>
        <begin position="1"/>
        <end position="125"/>
    </location>
</feature>